<evidence type="ECO:0000256" key="8">
    <source>
        <dbReference type="RuleBase" id="RU363032"/>
    </source>
</evidence>
<evidence type="ECO:0000256" key="1">
    <source>
        <dbReference type="ARBA" id="ARBA00004429"/>
    </source>
</evidence>
<keyword evidence="5 8" id="KW-0812">Transmembrane</keyword>
<dbReference type="InterPro" id="IPR000515">
    <property type="entry name" value="MetI-like"/>
</dbReference>
<feature type="transmembrane region" description="Helical" evidence="8">
    <location>
        <begin position="354"/>
        <end position="376"/>
    </location>
</feature>
<evidence type="ECO:0000256" key="9">
    <source>
        <dbReference type="SAM" id="MobiDB-lite"/>
    </source>
</evidence>
<dbReference type="Gene3D" id="1.10.3720.10">
    <property type="entry name" value="MetI-like"/>
    <property type="match status" value="1"/>
</dbReference>
<evidence type="ECO:0000256" key="5">
    <source>
        <dbReference type="ARBA" id="ARBA00022692"/>
    </source>
</evidence>
<feature type="domain" description="ABC transmembrane type-1" evidence="10">
    <location>
        <begin position="188"/>
        <end position="380"/>
    </location>
</feature>
<dbReference type="PROSITE" id="PS50928">
    <property type="entry name" value="ABC_TM1"/>
    <property type="match status" value="1"/>
</dbReference>
<dbReference type="FunFam" id="1.10.3720.10:FF:000005">
    <property type="entry name" value="Microcin C ABC transporter permease"/>
    <property type="match status" value="1"/>
</dbReference>
<evidence type="ECO:0000256" key="7">
    <source>
        <dbReference type="ARBA" id="ARBA00023136"/>
    </source>
</evidence>
<comment type="subcellular location">
    <subcellularLocation>
        <location evidence="1">Cell inner membrane</location>
        <topology evidence="1">Multi-pass membrane protein</topology>
    </subcellularLocation>
    <subcellularLocation>
        <location evidence="8">Cell membrane</location>
        <topology evidence="8">Multi-pass membrane protein</topology>
    </subcellularLocation>
</comment>
<evidence type="ECO:0000259" key="10">
    <source>
        <dbReference type="PROSITE" id="PS50928"/>
    </source>
</evidence>
<keyword evidence="12" id="KW-1185">Reference proteome</keyword>
<dbReference type="RefSeq" id="WP_163074835.1">
    <property type="nucleotide sequence ID" value="NZ_CP048630.1"/>
</dbReference>
<dbReference type="CDD" id="cd06261">
    <property type="entry name" value="TM_PBP2"/>
    <property type="match status" value="1"/>
</dbReference>
<dbReference type="KEGG" id="apra:G3A50_08505"/>
<reference evidence="11 12" key="1">
    <citation type="submission" date="2020-02" db="EMBL/GenBank/DDBJ databases">
        <authorList>
            <person name="Li G."/>
        </authorList>
    </citation>
    <scope>NUCLEOTIDE SEQUENCE [LARGE SCALE GENOMIC DNA]</scope>
    <source>
        <strain evidence="11 12">DSM 102029</strain>
    </source>
</reference>
<organism evidence="11 12">
    <name type="scientific">Ancylobacter pratisalsi</name>
    <dbReference type="NCBI Taxonomy" id="1745854"/>
    <lineage>
        <taxon>Bacteria</taxon>
        <taxon>Pseudomonadati</taxon>
        <taxon>Pseudomonadota</taxon>
        <taxon>Alphaproteobacteria</taxon>
        <taxon>Hyphomicrobiales</taxon>
        <taxon>Xanthobacteraceae</taxon>
        <taxon>Ancylobacter</taxon>
    </lineage>
</organism>
<dbReference type="AlphaFoldDB" id="A0A6P1YL88"/>
<dbReference type="GO" id="GO:0055085">
    <property type="term" value="P:transmembrane transport"/>
    <property type="evidence" value="ECO:0007669"/>
    <property type="project" value="InterPro"/>
</dbReference>
<keyword evidence="2 8" id="KW-0813">Transport</keyword>
<dbReference type="PANTHER" id="PTHR30325:SF0">
    <property type="entry name" value="INNER MEMBRANE ABC TRANSPORTER PERMEASE PROTEIN YEJE"/>
    <property type="match status" value="1"/>
</dbReference>
<protein>
    <submittedName>
        <fullName evidence="11">ABC transporter permease</fullName>
    </submittedName>
</protein>
<evidence type="ECO:0000256" key="3">
    <source>
        <dbReference type="ARBA" id="ARBA00022475"/>
    </source>
</evidence>
<dbReference type="Proteomes" id="UP000464751">
    <property type="component" value="Chromosome"/>
</dbReference>
<accession>A0A6P1YL88</accession>
<keyword evidence="7 8" id="KW-0472">Membrane</keyword>
<evidence type="ECO:0000313" key="12">
    <source>
        <dbReference type="Proteomes" id="UP000464751"/>
    </source>
</evidence>
<feature type="compositionally biased region" description="Low complexity" evidence="9">
    <location>
        <begin position="1"/>
        <end position="21"/>
    </location>
</feature>
<keyword evidence="6 8" id="KW-1133">Transmembrane helix</keyword>
<evidence type="ECO:0000313" key="11">
    <source>
        <dbReference type="EMBL" id="QIB33740.1"/>
    </source>
</evidence>
<feature type="region of interest" description="Disordered" evidence="9">
    <location>
        <begin position="1"/>
        <end position="25"/>
    </location>
</feature>
<keyword evidence="3" id="KW-1003">Cell membrane</keyword>
<dbReference type="GO" id="GO:0042884">
    <property type="term" value="P:microcin transport"/>
    <property type="evidence" value="ECO:0007669"/>
    <property type="project" value="TreeGrafter"/>
</dbReference>
<feature type="transmembrane region" description="Helical" evidence="8">
    <location>
        <begin position="46"/>
        <end position="65"/>
    </location>
</feature>
<dbReference type="Pfam" id="PF00528">
    <property type="entry name" value="BPD_transp_1"/>
    <property type="match status" value="1"/>
</dbReference>
<proteinExistence type="inferred from homology"/>
<dbReference type="PANTHER" id="PTHR30325">
    <property type="entry name" value="MEMBRANE COMPONENT OF ABC TRANSPORTER"/>
    <property type="match status" value="1"/>
</dbReference>
<feature type="transmembrane region" description="Helical" evidence="8">
    <location>
        <begin position="307"/>
        <end position="334"/>
    </location>
</feature>
<dbReference type="SUPFAM" id="SSF161098">
    <property type="entry name" value="MetI-like"/>
    <property type="match status" value="1"/>
</dbReference>
<feature type="transmembrane region" description="Helical" evidence="8">
    <location>
        <begin position="192"/>
        <end position="216"/>
    </location>
</feature>
<feature type="transmembrane region" description="Helical" evidence="8">
    <location>
        <begin position="236"/>
        <end position="269"/>
    </location>
</feature>
<dbReference type="InterPro" id="IPR035906">
    <property type="entry name" value="MetI-like_sf"/>
</dbReference>
<evidence type="ECO:0000256" key="4">
    <source>
        <dbReference type="ARBA" id="ARBA00022519"/>
    </source>
</evidence>
<sequence length="390" mass="43153">MDASHAPASAASSAASLSSSSTRRPRLSPINQRRLANFRANRRGWWSFWIFMALFVLTLGAEFIANDKPFLVEYDGGYYFPAFKAYPETDFGGDFETEADYRDPYLQKLIDEKGGWMIWPPIRYSFDTHNLDLPTPAPSPPTWMLTDQQCAPVVERLGLTGGCSALEWNWLGTDDQGRDVLARLIYGFRLSVLFGLILTVISSVIGVAAGAVQGYFGGWTDLIFQRLIEIWTSIPALYLLLIISSILAPGFWVLLGILLLFSWVALVGLVRAEFLRARNLEYVQAARALGVSNGIIMWRHMLPNAMVATLTMMPFIVSSSVMTLTALDFLGFGLPPGSPSLGELLAQGKANVQAPWLGLTGFFTVALMLSLLIFIGEAVRDAFDPRKTFQ</sequence>
<dbReference type="EMBL" id="CP048630">
    <property type="protein sequence ID" value="QIB33740.1"/>
    <property type="molecule type" value="Genomic_DNA"/>
</dbReference>
<evidence type="ECO:0000256" key="2">
    <source>
        <dbReference type="ARBA" id="ARBA00022448"/>
    </source>
</evidence>
<comment type="similarity">
    <text evidence="8">Belongs to the binding-protein-dependent transport system permease family.</text>
</comment>
<name>A0A6P1YL88_9HYPH</name>
<gene>
    <name evidence="11" type="ORF">G3A50_08505</name>
</gene>
<evidence type="ECO:0000256" key="6">
    <source>
        <dbReference type="ARBA" id="ARBA00022989"/>
    </source>
</evidence>
<keyword evidence="4" id="KW-0997">Cell inner membrane</keyword>
<dbReference type="GO" id="GO:0005886">
    <property type="term" value="C:plasma membrane"/>
    <property type="evidence" value="ECO:0007669"/>
    <property type="project" value="UniProtKB-SubCell"/>
</dbReference>